<sequence length="172" mass="19714">MFPTQIGKMCGKALFQASSWACYRLRKLLDQGLVERHLMGGVLDHQGRDCSITERGLIMAGLREIARDAGCDKVRCENCGKYTHLYSVLPALFKAIVERVRRDETVRIPGFGLFRRRIWKGRVLGLRHIRSQQQIQTDVPDRVSMRFQLSSRVREDLNSKPELKRTGGKKGD</sequence>
<dbReference type="InterPro" id="IPR010992">
    <property type="entry name" value="IHF-like_DNA-bd_dom_sf"/>
</dbReference>
<proteinExistence type="predicted"/>
<dbReference type="GO" id="GO:0030527">
    <property type="term" value="F:structural constituent of chromatin"/>
    <property type="evidence" value="ECO:0007669"/>
    <property type="project" value="InterPro"/>
</dbReference>
<dbReference type="AlphaFoldDB" id="A0A0F9HP90"/>
<dbReference type="InterPro" id="IPR000119">
    <property type="entry name" value="Hist_DNA-bd"/>
</dbReference>
<accession>A0A0F9HP90</accession>
<dbReference type="Pfam" id="PF00216">
    <property type="entry name" value="Bac_DNA_binding"/>
    <property type="match status" value="1"/>
</dbReference>
<reference evidence="1" key="1">
    <citation type="journal article" date="2015" name="Nature">
        <title>Complex archaea that bridge the gap between prokaryotes and eukaryotes.</title>
        <authorList>
            <person name="Spang A."/>
            <person name="Saw J.H."/>
            <person name="Jorgensen S.L."/>
            <person name="Zaremba-Niedzwiedzka K."/>
            <person name="Martijn J."/>
            <person name="Lind A.E."/>
            <person name="van Eijk R."/>
            <person name="Schleper C."/>
            <person name="Guy L."/>
            <person name="Ettema T.J."/>
        </authorList>
    </citation>
    <scope>NUCLEOTIDE SEQUENCE</scope>
</reference>
<protein>
    <submittedName>
        <fullName evidence="1">Uncharacterized protein</fullName>
    </submittedName>
</protein>
<organism evidence="1">
    <name type="scientific">marine sediment metagenome</name>
    <dbReference type="NCBI Taxonomy" id="412755"/>
    <lineage>
        <taxon>unclassified sequences</taxon>
        <taxon>metagenomes</taxon>
        <taxon>ecological metagenomes</taxon>
    </lineage>
</organism>
<dbReference type="GO" id="GO:0003677">
    <property type="term" value="F:DNA binding"/>
    <property type="evidence" value="ECO:0007669"/>
    <property type="project" value="InterPro"/>
</dbReference>
<gene>
    <name evidence="1" type="ORF">LCGC14_1679140</name>
</gene>
<evidence type="ECO:0000313" key="1">
    <source>
        <dbReference type="EMBL" id="KKM17101.1"/>
    </source>
</evidence>
<comment type="caution">
    <text evidence="1">The sequence shown here is derived from an EMBL/GenBank/DDBJ whole genome shotgun (WGS) entry which is preliminary data.</text>
</comment>
<name>A0A0F9HP90_9ZZZZ</name>
<dbReference type="SUPFAM" id="SSF47729">
    <property type="entry name" value="IHF-like DNA-binding proteins"/>
    <property type="match status" value="1"/>
</dbReference>
<dbReference type="EMBL" id="LAZR01014526">
    <property type="protein sequence ID" value="KKM17101.1"/>
    <property type="molecule type" value="Genomic_DNA"/>
</dbReference>
<dbReference type="Gene3D" id="4.10.520.10">
    <property type="entry name" value="IHF-like DNA-binding proteins"/>
    <property type="match status" value="1"/>
</dbReference>